<dbReference type="PANTHER" id="PTHR48051">
    <property type="match status" value="1"/>
</dbReference>
<organism evidence="3 4">
    <name type="scientific">Electrophorus electricus</name>
    <name type="common">Electric eel</name>
    <name type="synonym">Gymnotus electricus</name>
    <dbReference type="NCBI Taxonomy" id="8005"/>
    <lineage>
        <taxon>Eukaryota</taxon>
        <taxon>Metazoa</taxon>
        <taxon>Chordata</taxon>
        <taxon>Craniata</taxon>
        <taxon>Vertebrata</taxon>
        <taxon>Euteleostomi</taxon>
        <taxon>Actinopterygii</taxon>
        <taxon>Neopterygii</taxon>
        <taxon>Teleostei</taxon>
        <taxon>Ostariophysi</taxon>
        <taxon>Gymnotiformes</taxon>
        <taxon>Gymnotoidei</taxon>
        <taxon>Gymnotidae</taxon>
        <taxon>Electrophorus</taxon>
    </lineage>
</organism>
<reference evidence="3" key="5">
    <citation type="submission" date="2025-09" db="UniProtKB">
        <authorList>
            <consortium name="Ensembl"/>
        </authorList>
    </citation>
    <scope>IDENTIFICATION</scope>
</reference>
<reference evidence="4" key="2">
    <citation type="journal article" date="2017" name="Sci. Adv.">
        <title>A tail of two voltages: Proteomic comparison of the three electric organs of the electric eel.</title>
        <authorList>
            <person name="Traeger L.L."/>
            <person name="Sabat G."/>
            <person name="Barrett-Wilt G.A."/>
            <person name="Wells G.B."/>
            <person name="Sussman M.R."/>
        </authorList>
    </citation>
    <scope>NUCLEOTIDE SEQUENCE [LARGE SCALE GENOMIC DNA]</scope>
</reference>
<dbReference type="Pfam" id="PF00560">
    <property type="entry name" value="LRR_1"/>
    <property type="match status" value="1"/>
</dbReference>
<dbReference type="InterPro" id="IPR050216">
    <property type="entry name" value="LRR_domain-containing"/>
</dbReference>
<proteinExistence type="predicted"/>
<evidence type="ECO:0000256" key="2">
    <source>
        <dbReference type="ARBA" id="ARBA00022737"/>
    </source>
</evidence>
<evidence type="ECO:0000313" key="3">
    <source>
        <dbReference type="Ensembl" id="ENSEEEP00000005421.2"/>
    </source>
</evidence>
<dbReference type="STRING" id="8005.ENSEEEP00000005421"/>
<accession>A0A4W4E1E4</accession>
<reference evidence="3" key="3">
    <citation type="submission" date="2020-05" db="EMBL/GenBank/DDBJ databases">
        <title>Electrophorus electricus (electric eel) genome, fEleEle1, primary haplotype.</title>
        <authorList>
            <person name="Myers G."/>
            <person name="Meyer A."/>
            <person name="Fedrigo O."/>
            <person name="Formenti G."/>
            <person name="Rhie A."/>
            <person name="Tracey A."/>
            <person name="Sims Y."/>
            <person name="Jarvis E.D."/>
        </authorList>
    </citation>
    <scope>NUCLEOTIDE SEQUENCE [LARGE SCALE GENOMIC DNA]</scope>
</reference>
<name>A0A4W4E1E4_ELEEL</name>
<dbReference type="PANTHER" id="PTHR48051:SF42">
    <property type="entry name" value="LEUCINE-RICH REPEAT-CONTAINING PROTEIN 18-LIKE"/>
    <property type="match status" value="1"/>
</dbReference>
<gene>
    <name evidence="3" type="primary">lrrc18b</name>
</gene>
<dbReference type="Proteomes" id="UP000314983">
    <property type="component" value="Chromosome 14"/>
</dbReference>
<keyword evidence="4" id="KW-1185">Reference proteome</keyword>
<dbReference type="PROSITE" id="PS51450">
    <property type="entry name" value="LRR"/>
    <property type="match status" value="2"/>
</dbReference>
<reference evidence="3" key="4">
    <citation type="submission" date="2025-08" db="UniProtKB">
        <authorList>
            <consortium name="Ensembl"/>
        </authorList>
    </citation>
    <scope>IDENTIFICATION</scope>
</reference>
<reference evidence="4" key="1">
    <citation type="journal article" date="2014" name="Science">
        <title>Nonhuman genetics. Genomic basis for the convergent evolution of electric organs.</title>
        <authorList>
            <person name="Gallant J.R."/>
            <person name="Traeger L.L."/>
            <person name="Volkening J.D."/>
            <person name="Moffett H."/>
            <person name="Chen P.H."/>
            <person name="Novina C.D."/>
            <person name="Phillips G.N.Jr."/>
            <person name="Anand R."/>
            <person name="Wells G.B."/>
            <person name="Pinch M."/>
            <person name="Guth R."/>
            <person name="Unguez G.A."/>
            <person name="Albert J.S."/>
            <person name="Zakon H.H."/>
            <person name="Samanta M.P."/>
            <person name="Sussman M.R."/>
        </authorList>
    </citation>
    <scope>NUCLEOTIDE SEQUENCE [LARGE SCALE GENOMIC DNA]</scope>
</reference>
<dbReference type="Gene3D" id="3.80.10.10">
    <property type="entry name" value="Ribonuclease Inhibitor"/>
    <property type="match status" value="1"/>
</dbReference>
<dbReference type="InterPro" id="IPR032675">
    <property type="entry name" value="LRR_dom_sf"/>
</dbReference>
<dbReference type="InterPro" id="IPR001611">
    <property type="entry name" value="Leu-rich_rpt"/>
</dbReference>
<dbReference type="OMA" id="DSQEDWR"/>
<dbReference type="InterPro" id="IPR003591">
    <property type="entry name" value="Leu-rich_rpt_typical-subtyp"/>
</dbReference>
<dbReference type="GeneTree" id="ENSGT00940000156026"/>
<dbReference type="SUPFAM" id="SSF52075">
    <property type="entry name" value="Outer arm dynein light chain 1"/>
    <property type="match status" value="1"/>
</dbReference>
<dbReference type="AlphaFoldDB" id="A0A4W4E1E4"/>
<protein>
    <submittedName>
        <fullName evidence="3">Leucine rich repeat containing 18b</fullName>
    </submittedName>
</protein>
<evidence type="ECO:0000313" key="4">
    <source>
        <dbReference type="Proteomes" id="UP000314983"/>
    </source>
</evidence>
<sequence length="247" mass="28127">MVIIGSKEITLKMATNAVQLTVDGKQRLDLSNMQITTFPSCILKFCTVDELDLSHKMLKKIPNSIDIFVNLRWLDLHSNQLDQLPEAIWHLLKLHKLNLCNKLLTAHSIPHELSLLRNLWSLNLGLNHIKSLPPSMGALKELHELSLFNNLLMRLPQWLHQLPNQHTLNVKCNPFPPEHPLELDSINRVDCLYVVRETCLCSDCCQKCNEEKGRMESRTSIAPVQRTAVNARLASPNSVAQTNHARC</sequence>
<evidence type="ECO:0000256" key="1">
    <source>
        <dbReference type="ARBA" id="ARBA00022614"/>
    </source>
</evidence>
<dbReference type="Ensembl" id="ENSEEET00000005494.2">
    <property type="protein sequence ID" value="ENSEEEP00000005421.2"/>
    <property type="gene ID" value="ENSEEEG00000002841.2"/>
</dbReference>
<keyword evidence="2" id="KW-0677">Repeat</keyword>
<keyword evidence="1" id="KW-0433">Leucine-rich repeat</keyword>
<dbReference type="GO" id="GO:0005737">
    <property type="term" value="C:cytoplasm"/>
    <property type="evidence" value="ECO:0007669"/>
    <property type="project" value="TreeGrafter"/>
</dbReference>
<dbReference type="SMART" id="SM00369">
    <property type="entry name" value="LRR_TYP"/>
    <property type="match status" value="3"/>
</dbReference>